<keyword evidence="6" id="KW-1185">Reference proteome</keyword>
<evidence type="ECO:0000256" key="3">
    <source>
        <dbReference type="SAM" id="MobiDB-lite"/>
    </source>
</evidence>
<dbReference type="InterPro" id="IPR006685">
    <property type="entry name" value="MscS_channel_2nd"/>
</dbReference>
<evidence type="ECO:0000259" key="4">
    <source>
        <dbReference type="Pfam" id="PF00924"/>
    </source>
</evidence>
<evidence type="ECO:0000313" key="5">
    <source>
        <dbReference type="EMBL" id="KAK9120420.1"/>
    </source>
</evidence>
<dbReference type="GO" id="GO:0006820">
    <property type="term" value="P:monoatomic anion transport"/>
    <property type="evidence" value="ECO:0007669"/>
    <property type="project" value="TreeGrafter"/>
</dbReference>
<feature type="compositionally biased region" description="Acidic residues" evidence="3">
    <location>
        <begin position="25"/>
        <end position="43"/>
    </location>
</feature>
<accession>A0AAP0ISL0</accession>
<dbReference type="InterPro" id="IPR016688">
    <property type="entry name" value="MscS-like_plants/fungi"/>
</dbReference>
<dbReference type="EMBL" id="JBBNAF010000008">
    <property type="protein sequence ID" value="KAK9120420.1"/>
    <property type="molecule type" value="Genomic_DNA"/>
</dbReference>
<organism evidence="5 6">
    <name type="scientific">Stephania yunnanensis</name>
    <dbReference type="NCBI Taxonomy" id="152371"/>
    <lineage>
        <taxon>Eukaryota</taxon>
        <taxon>Viridiplantae</taxon>
        <taxon>Streptophyta</taxon>
        <taxon>Embryophyta</taxon>
        <taxon>Tracheophyta</taxon>
        <taxon>Spermatophyta</taxon>
        <taxon>Magnoliopsida</taxon>
        <taxon>Ranunculales</taxon>
        <taxon>Menispermaceae</taxon>
        <taxon>Menispermoideae</taxon>
        <taxon>Cissampelideae</taxon>
        <taxon>Stephania</taxon>
    </lineage>
</organism>
<proteinExistence type="inferred from homology"/>
<dbReference type="GO" id="GO:0008381">
    <property type="term" value="F:mechanosensitive monoatomic ion channel activity"/>
    <property type="evidence" value="ECO:0007669"/>
    <property type="project" value="TreeGrafter"/>
</dbReference>
<feature type="compositionally biased region" description="Gly residues" evidence="3">
    <location>
        <begin position="45"/>
        <end position="59"/>
    </location>
</feature>
<dbReference type="GO" id="GO:0050982">
    <property type="term" value="P:detection of mechanical stimulus"/>
    <property type="evidence" value="ECO:0007669"/>
    <property type="project" value="TreeGrafter"/>
</dbReference>
<feature type="domain" description="Mechanosensitive ion channel MscS" evidence="4">
    <location>
        <begin position="74"/>
        <end position="108"/>
    </location>
</feature>
<evidence type="ECO:0000256" key="1">
    <source>
        <dbReference type="ARBA" id="ARBA00004141"/>
    </source>
</evidence>
<reference evidence="5 6" key="1">
    <citation type="submission" date="2024-01" db="EMBL/GenBank/DDBJ databases">
        <title>Genome assemblies of Stephania.</title>
        <authorList>
            <person name="Yang L."/>
        </authorList>
    </citation>
    <scope>NUCLEOTIDE SEQUENCE [LARGE SCALE GENOMIC DNA]</scope>
    <source>
        <strain evidence="5">YNDBR</strain>
        <tissue evidence="5">Leaf</tissue>
    </source>
</reference>
<dbReference type="Gene3D" id="2.30.30.60">
    <property type="match status" value="1"/>
</dbReference>
<feature type="compositionally biased region" description="Basic and acidic residues" evidence="3">
    <location>
        <begin position="1"/>
        <end position="14"/>
    </location>
</feature>
<dbReference type="AlphaFoldDB" id="A0AAP0ISL0"/>
<name>A0AAP0ISL0_9MAGN</name>
<dbReference type="PANTHER" id="PTHR31618:SF26">
    <property type="entry name" value="MECHANOSENSITIVE ION CHANNEL PROTEIN"/>
    <property type="match status" value="1"/>
</dbReference>
<dbReference type="Pfam" id="PF00924">
    <property type="entry name" value="MS_channel_2nd"/>
    <property type="match status" value="1"/>
</dbReference>
<comment type="subcellular location">
    <subcellularLocation>
        <location evidence="1">Membrane</location>
        <topology evidence="1">Multi-pass membrane protein</topology>
    </subcellularLocation>
</comment>
<sequence>MPERRGDVALHEKMAVPGESVPENGNEEDDPPSEDDGRDEDEQSGSGGELRQGSGGELGGAATARARTSINQMIVEEMNILTTVFLRYDNEKIVYPNSTLSTKPISNFYRSPEMSDTVDFTIDVSTFVDNINALKKQIQAYIESKPKHWNPKHSQLVKEIENVDKMKFTLSVLHTINHQNYGEKNIRRSELVLELKKIFENIGIKYHVLPQEIHLTQISTPTLSS</sequence>
<evidence type="ECO:0000256" key="2">
    <source>
        <dbReference type="ARBA" id="ARBA00008017"/>
    </source>
</evidence>
<dbReference type="GO" id="GO:0005886">
    <property type="term" value="C:plasma membrane"/>
    <property type="evidence" value="ECO:0007669"/>
    <property type="project" value="TreeGrafter"/>
</dbReference>
<comment type="similarity">
    <text evidence="2">Belongs to the MscS (TC 1.A.23) family.</text>
</comment>
<dbReference type="Proteomes" id="UP001420932">
    <property type="component" value="Unassembled WGS sequence"/>
</dbReference>
<protein>
    <recommendedName>
        <fullName evidence="4">Mechanosensitive ion channel MscS domain-containing protein</fullName>
    </recommendedName>
</protein>
<dbReference type="InterPro" id="IPR023408">
    <property type="entry name" value="MscS_beta-dom_sf"/>
</dbReference>
<feature type="region of interest" description="Disordered" evidence="3">
    <location>
        <begin position="1"/>
        <end position="62"/>
    </location>
</feature>
<comment type="caution">
    <text evidence="5">The sequence shown here is derived from an EMBL/GenBank/DDBJ whole genome shotgun (WGS) entry which is preliminary data.</text>
</comment>
<dbReference type="PANTHER" id="PTHR31618">
    <property type="entry name" value="MECHANOSENSITIVE ION CHANNEL PROTEIN 5"/>
    <property type="match status" value="1"/>
</dbReference>
<evidence type="ECO:0000313" key="6">
    <source>
        <dbReference type="Proteomes" id="UP001420932"/>
    </source>
</evidence>
<gene>
    <name evidence="5" type="ORF">Syun_018037</name>
</gene>